<dbReference type="OrthoDB" id="6243at2157"/>
<name>A0A8J8TQM4_9EURY</name>
<reference evidence="2" key="1">
    <citation type="submission" date="2017-11" db="EMBL/GenBank/DDBJ databases">
        <authorList>
            <person name="Kajale S.C."/>
            <person name="Sharma A."/>
        </authorList>
    </citation>
    <scope>NUCLEOTIDE SEQUENCE</scope>
    <source>
        <strain evidence="2">LS1_42</strain>
    </source>
</reference>
<evidence type="ECO:0000259" key="1">
    <source>
        <dbReference type="Pfam" id="PF08241"/>
    </source>
</evidence>
<dbReference type="Gene3D" id="3.40.50.150">
    <property type="entry name" value="Vaccinia Virus protein VP39"/>
    <property type="match status" value="1"/>
</dbReference>
<protein>
    <submittedName>
        <fullName evidence="2">Class I SAM-dependent methyltransferase</fullName>
    </submittedName>
</protein>
<dbReference type="InterPro" id="IPR029063">
    <property type="entry name" value="SAM-dependent_MTases_sf"/>
</dbReference>
<dbReference type="GO" id="GO:0032259">
    <property type="term" value="P:methylation"/>
    <property type="evidence" value="ECO:0007669"/>
    <property type="project" value="UniProtKB-KW"/>
</dbReference>
<dbReference type="AlphaFoldDB" id="A0A8J8TQM4"/>
<dbReference type="InterPro" id="IPR013216">
    <property type="entry name" value="Methyltransf_11"/>
</dbReference>
<organism evidence="2 3">
    <name type="scientific">Natronococcus pandeyae</name>
    <dbReference type="NCBI Taxonomy" id="2055836"/>
    <lineage>
        <taxon>Archaea</taxon>
        <taxon>Methanobacteriati</taxon>
        <taxon>Methanobacteriota</taxon>
        <taxon>Stenosarchaea group</taxon>
        <taxon>Halobacteria</taxon>
        <taxon>Halobacteriales</taxon>
        <taxon>Natrialbaceae</taxon>
        <taxon>Natronococcus</taxon>
    </lineage>
</organism>
<feature type="domain" description="Methyltransferase type 11" evidence="1">
    <location>
        <begin position="49"/>
        <end position="140"/>
    </location>
</feature>
<keyword evidence="2" id="KW-0489">Methyltransferase</keyword>
<keyword evidence="2" id="KW-0808">Transferase</keyword>
<dbReference type="GO" id="GO:0008757">
    <property type="term" value="F:S-adenosylmethionine-dependent methyltransferase activity"/>
    <property type="evidence" value="ECO:0007669"/>
    <property type="project" value="InterPro"/>
</dbReference>
<dbReference type="CDD" id="cd02440">
    <property type="entry name" value="AdoMet_MTases"/>
    <property type="match status" value="1"/>
</dbReference>
<gene>
    <name evidence="2" type="ORF">CV102_20275</name>
</gene>
<dbReference type="Proteomes" id="UP000766904">
    <property type="component" value="Unassembled WGS sequence"/>
</dbReference>
<proteinExistence type="predicted"/>
<keyword evidence="3" id="KW-1185">Reference proteome</keyword>
<dbReference type="EMBL" id="PHNJ01000014">
    <property type="protein sequence ID" value="TYL36849.1"/>
    <property type="molecule type" value="Genomic_DNA"/>
</dbReference>
<evidence type="ECO:0000313" key="3">
    <source>
        <dbReference type="Proteomes" id="UP000766904"/>
    </source>
</evidence>
<comment type="caution">
    <text evidence="2">The sequence shown here is derived from an EMBL/GenBank/DDBJ whole genome shotgun (WGS) entry which is preliminary data.</text>
</comment>
<dbReference type="Pfam" id="PF08241">
    <property type="entry name" value="Methyltransf_11"/>
    <property type="match status" value="1"/>
</dbReference>
<accession>A0A8J8TQM4</accession>
<dbReference type="SUPFAM" id="SSF53335">
    <property type="entry name" value="S-adenosyl-L-methionine-dependent methyltransferases"/>
    <property type="match status" value="1"/>
</dbReference>
<evidence type="ECO:0000313" key="2">
    <source>
        <dbReference type="EMBL" id="TYL36849.1"/>
    </source>
</evidence>
<dbReference type="RefSeq" id="WP_148859831.1">
    <property type="nucleotide sequence ID" value="NZ_PHNJ01000014.1"/>
</dbReference>
<sequence length="211" mass="24191">MDSNDVRRQWAERSGAYSPEYYAHYGPNETSDVIRRTLERFADRSTPILELGYSSGRHLSHLYEHGFENLAGIEVNEEAFGVMEDTYPDVATCGEFYLDAIEDVVGDFADDQFGAIYSVETLQHLHPDAEWVFEELTRITDDLLIVAENEGETGRTQSTDPDVNYVDDEFPLYYRNWNGIFTDRGFVEVAAESGKRNTVRTFRTTPSRTDR</sequence>